<accession>A0A318SAK1</accession>
<dbReference type="EMBL" id="QJSX01000006">
    <property type="protein sequence ID" value="PYE54200.1"/>
    <property type="molecule type" value="Genomic_DNA"/>
</dbReference>
<dbReference type="AlphaFoldDB" id="A0A318SAK1"/>
<keyword evidence="2" id="KW-1185">Reference proteome</keyword>
<evidence type="ECO:0000313" key="2">
    <source>
        <dbReference type="Proteomes" id="UP000248326"/>
    </source>
</evidence>
<dbReference type="OrthoDB" id="69880at2"/>
<dbReference type="RefSeq" id="WP_110886578.1">
    <property type="nucleotide sequence ID" value="NZ_QJSX01000006.1"/>
</dbReference>
<gene>
    <name evidence="1" type="ORF">DES52_106166</name>
</gene>
<proteinExistence type="predicted"/>
<sequence>MTPRQGISFTLEGVDELTFMKVLHDVTRDTTFSKPLQIQARPPVPGDDGRITIAFEPQDRERAFAATQRLKTIILRYGVQIDSIST</sequence>
<organism evidence="1 2">
    <name type="scientific">Deinococcus yavapaiensis KR-236</name>
    <dbReference type="NCBI Taxonomy" id="694435"/>
    <lineage>
        <taxon>Bacteria</taxon>
        <taxon>Thermotogati</taxon>
        <taxon>Deinococcota</taxon>
        <taxon>Deinococci</taxon>
        <taxon>Deinococcales</taxon>
        <taxon>Deinococcaceae</taxon>
        <taxon>Deinococcus</taxon>
    </lineage>
</organism>
<comment type="caution">
    <text evidence="1">The sequence shown here is derived from an EMBL/GenBank/DDBJ whole genome shotgun (WGS) entry which is preliminary data.</text>
</comment>
<protein>
    <submittedName>
        <fullName evidence="1">Uncharacterized protein</fullName>
    </submittedName>
</protein>
<reference evidence="1 2" key="1">
    <citation type="submission" date="2018-06" db="EMBL/GenBank/DDBJ databases">
        <title>Genomic Encyclopedia of Type Strains, Phase IV (KMG-IV): sequencing the most valuable type-strain genomes for metagenomic binning, comparative biology and taxonomic classification.</title>
        <authorList>
            <person name="Goeker M."/>
        </authorList>
    </citation>
    <scope>NUCLEOTIDE SEQUENCE [LARGE SCALE GENOMIC DNA]</scope>
    <source>
        <strain evidence="1 2">DSM 18048</strain>
    </source>
</reference>
<name>A0A318SAK1_9DEIO</name>
<evidence type="ECO:0000313" key="1">
    <source>
        <dbReference type="EMBL" id="PYE54200.1"/>
    </source>
</evidence>
<dbReference type="Proteomes" id="UP000248326">
    <property type="component" value="Unassembled WGS sequence"/>
</dbReference>